<proteinExistence type="inferred from homology"/>
<dbReference type="EMBL" id="HBUF01353864">
    <property type="protein sequence ID" value="CAG6716045.1"/>
    <property type="molecule type" value="Transcribed_RNA"/>
</dbReference>
<keyword evidence="5" id="KW-0539">Nucleus</keyword>
<dbReference type="EMBL" id="HBUF01532286">
    <property type="protein sequence ID" value="CAG6752140.1"/>
    <property type="molecule type" value="Transcribed_RNA"/>
</dbReference>
<protein>
    <submittedName>
        <fullName evidence="7">Uncharacterized protein</fullName>
    </submittedName>
</protein>
<evidence type="ECO:0000313" key="7">
    <source>
        <dbReference type="EMBL" id="CAG6610288.1"/>
    </source>
</evidence>
<dbReference type="GO" id="GO:0010494">
    <property type="term" value="C:cytoplasmic stress granule"/>
    <property type="evidence" value="ECO:0007669"/>
    <property type="project" value="UniProtKB-SubCell"/>
</dbReference>
<evidence type="ECO:0000256" key="3">
    <source>
        <dbReference type="ARBA" id="ARBA00010821"/>
    </source>
</evidence>
<evidence type="ECO:0000256" key="1">
    <source>
        <dbReference type="ARBA" id="ARBA00004123"/>
    </source>
</evidence>
<comment type="subcellular location">
    <subcellularLocation>
        <location evidence="2">Cytoplasm</location>
        <location evidence="2">Stress granule</location>
    </subcellularLocation>
    <subcellularLocation>
        <location evidence="1">Nucleus</location>
    </subcellularLocation>
</comment>
<reference evidence="7" key="1">
    <citation type="submission" date="2021-05" db="EMBL/GenBank/DDBJ databases">
        <authorList>
            <person name="Alioto T."/>
            <person name="Alioto T."/>
            <person name="Gomez Garrido J."/>
        </authorList>
    </citation>
    <scope>NUCLEOTIDE SEQUENCE</scope>
</reference>
<sequence length="119" mass="13778">MQSMNGNKKTFYNDNNPRHSGNWSSNNYSDNNSPTSSSPPSIDTTLYSQHEELIRFITDSWNKVCHQYNNSNSPQVKYYTPDANSTNSDLLKHFTPVDLEALWGRRLHHNLVQRSTQPF</sequence>
<dbReference type="EMBL" id="HBUF01353862">
    <property type="protein sequence ID" value="CAG6716043.1"/>
    <property type="molecule type" value="Transcribed_RNA"/>
</dbReference>
<dbReference type="GO" id="GO:0005634">
    <property type="term" value="C:nucleus"/>
    <property type="evidence" value="ECO:0007669"/>
    <property type="project" value="UniProtKB-SubCell"/>
</dbReference>
<organism evidence="7">
    <name type="scientific">Cacopsylla melanoneura</name>
    <dbReference type="NCBI Taxonomy" id="428564"/>
    <lineage>
        <taxon>Eukaryota</taxon>
        <taxon>Metazoa</taxon>
        <taxon>Ecdysozoa</taxon>
        <taxon>Arthropoda</taxon>
        <taxon>Hexapoda</taxon>
        <taxon>Insecta</taxon>
        <taxon>Pterygota</taxon>
        <taxon>Neoptera</taxon>
        <taxon>Paraneoptera</taxon>
        <taxon>Hemiptera</taxon>
        <taxon>Sternorrhyncha</taxon>
        <taxon>Psylloidea</taxon>
        <taxon>Psyllidae</taxon>
        <taxon>Psyllinae</taxon>
        <taxon>Cacopsylla</taxon>
    </lineage>
</organism>
<keyword evidence="4" id="KW-0963">Cytoplasm</keyword>
<dbReference type="InterPro" id="IPR029428">
    <property type="entry name" value="MCRIP"/>
</dbReference>
<feature type="region of interest" description="Disordered" evidence="6">
    <location>
        <begin position="1"/>
        <end position="44"/>
    </location>
</feature>
<dbReference type="EMBL" id="HBUF01201495">
    <property type="protein sequence ID" value="CAG6662071.1"/>
    <property type="molecule type" value="Transcribed_RNA"/>
</dbReference>
<feature type="compositionally biased region" description="Polar residues" evidence="6">
    <location>
        <begin position="1"/>
        <end position="19"/>
    </location>
</feature>
<evidence type="ECO:0000256" key="4">
    <source>
        <dbReference type="ARBA" id="ARBA00022490"/>
    </source>
</evidence>
<feature type="compositionally biased region" description="Low complexity" evidence="6">
    <location>
        <begin position="20"/>
        <end position="41"/>
    </location>
</feature>
<dbReference type="EMBL" id="HBUF01532284">
    <property type="protein sequence ID" value="CAG6752138.1"/>
    <property type="molecule type" value="Transcribed_RNA"/>
</dbReference>
<evidence type="ECO:0000256" key="2">
    <source>
        <dbReference type="ARBA" id="ARBA00004210"/>
    </source>
</evidence>
<dbReference type="EMBL" id="HBUF01017806">
    <property type="protein sequence ID" value="CAG6610288.1"/>
    <property type="molecule type" value="Transcribed_RNA"/>
</dbReference>
<accession>A0A8D8LKM8</accession>
<dbReference type="EMBL" id="HBUF01532285">
    <property type="protein sequence ID" value="CAG6752139.1"/>
    <property type="molecule type" value="Transcribed_RNA"/>
</dbReference>
<comment type="similarity">
    <text evidence="3">Belongs to the MCRIP family.</text>
</comment>
<dbReference type="AlphaFoldDB" id="A0A8D8LKM8"/>
<evidence type="ECO:0000256" key="6">
    <source>
        <dbReference type="SAM" id="MobiDB-lite"/>
    </source>
</evidence>
<dbReference type="EMBL" id="HBUF01353863">
    <property type="protein sequence ID" value="CAG6716044.1"/>
    <property type="molecule type" value="Transcribed_RNA"/>
</dbReference>
<name>A0A8D8LKM8_9HEMI</name>
<dbReference type="EMBL" id="HBUF01201496">
    <property type="protein sequence ID" value="CAG6662072.1"/>
    <property type="molecule type" value="Transcribed_RNA"/>
</dbReference>
<evidence type="ECO:0000256" key="5">
    <source>
        <dbReference type="ARBA" id="ARBA00023242"/>
    </source>
</evidence>
<dbReference type="Pfam" id="PF14799">
    <property type="entry name" value="FAM195"/>
    <property type="match status" value="1"/>
</dbReference>
<dbReference type="EMBL" id="HBUF01017807">
    <property type="protein sequence ID" value="CAG6610289.1"/>
    <property type="molecule type" value="Transcribed_RNA"/>
</dbReference>